<dbReference type="InterPro" id="IPR027417">
    <property type="entry name" value="P-loop_NTPase"/>
</dbReference>
<comment type="function">
    <text evidence="8">Part of an ABC transporter complex. Transmembrane domains (TMD) form a pore in the inner membrane and the ATP-binding domain (NBD) is responsible for energy generation.</text>
</comment>
<dbReference type="PANTHER" id="PTHR43394">
    <property type="entry name" value="ATP-DEPENDENT PERMEASE MDL1, MITOCHONDRIAL"/>
    <property type="match status" value="1"/>
</dbReference>
<organism evidence="12 13">
    <name type="scientific">Candidatus Trichorickettsia mobilis</name>
    <dbReference type="NCBI Taxonomy" id="1346319"/>
    <lineage>
        <taxon>Bacteria</taxon>
        <taxon>Pseudomonadati</taxon>
        <taxon>Pseudomonadota</taxon>
        <taxon>Alphaproteobacteria</taxon>
        <taxon>Rickettsiales</taxon>
        <taxon>Rickettsiaceae</taxon>
        <taxon>Rickettsieae</taxon>
        <taxon>Candidatus Trichorickettsia</taxon>
    </lineage>
</organism>
<sequence>MTLLSCSCRFMLLRTSLSNSSIKLSIFFLGLSKIPVICIMLLCVLFGIIPAIDSILLKNITDLIEEAGDLEAAALPTLMLFWAIMYGVWWESINLMGRVYDYLWLKTMPIVKGKIVDELYNYTQYYHHKFFQDNLAGHITNRITEGSRSLEMVFAILSEKLIRKFAVIIFALIAMYSVHYQIATIFFIWVCVFIGLSIGFSRIINRYSTNYAKHKSQVAGKIVDAVANISAIRMFTSHKFERRYLNHYINEAVKSDQVMQWFMLKLRYVLGLSCSIMIFTIIYRISILRGQLIITIGDCVLVLTLCMAVADDIWELTEEVGDLFEEFGAFHQSMTLIQPYIVIDSEQAKILQALKGEIEFRNVTFYYQNNKIFSNKSMLISAKQKVGLVGFSGSGKTTFVNLITRLYDIKDGSILIDGQNIKDVTQDSLRASVSIIPQEPILFHRTIMENIRYGKRNATDEEVIEAARAAYIHEFIAKLPDGYNTLCGERGNNLSGGQRQRVIIARAILKNAPILILDEATSSLDSATENLIQDSLKYLMHNKTVIIIAHRLATLLHMDKILVFNDGIIVEEGTHKELLDQGELYKKLWQSQITGLIAENP</sequence>
<dbReference type="Pfam" id="PF00005">
    <property type="entry name" value="ABC_tran"/>
    <property type="match status" value="1"/>
</dbReference>
<evidence type="ECO:0000259" key="11">
    <source>
        <dbReference type="PROSITE" id="PS50929"/>
    </source>
</evidence>
<evidence type="ECO:0000313" key="13">
    <source>
        <dbReference type="Proteomes" id="UP001326613"/>
    </source>
</evidence>
<evidence type="ECO:0000256" key="1">
    <source>
        <dbReference type="ARBA" id="ARBA00004651"/>
    </source>
</evidence>
<dbReference type="GO" id="GO:0005524">
    <property type="term" value="F:ATP binding"/>
    <property type="evidence" value="ECO:0007669"/>
    <property type="project" value="UniProtKB-KW"/>
</dbReference>
<evidence type="ECO:0000313" key="12">
    <source>
        <dbReference type="EMBL" id="WPY00310.1"/>
    </source>
</evidence>
<keyword evidence="4" id="KW-0547">Nucleotide-binding</keyword>
<feature type="transmembrane region" description="Helical" evidence="9">
    <location>
        <begin position="72"/>
        <end position="90"/>
    </location>
</feature>
<dbReference type="PROSITE" id="PS50929">
    <property type="entry name" value="ABC_TM1F"/>
    <property type="match status" value="1"/>
</dbReference>
<evidence type="ECO:0000256" key="7">
    <source>
        <dbReference type="ARBA" id="ARBA00023136"/>
    </source>
</evidence>
<feature type="transmembrane region" description="Helical" evidence="9">
    <location>
        <begin position="185"/>
        <end position="205"/>
    </location>
</feature>
<dbReference type="Pfam" id="PF00664">
    <property type="entry name" value="ABC_membrane"/>
    <property type="match status" value="1"/>
</dbReference>
<evidence type="ECO:0000256" key="9">
    <source>
        <dbReference type="SAM" id="Phobius"/>
    </source>
</evidence>
<comment type="subcellular location">
    <subcellularLocation>
        <location evidence="1">Cell membrane</location>
        <topology evidence="1">Multi-pass membrane protein</topology>
    </subcellularLocation>
</comment>
<dbReference type="InterPro" id="IPR003593">
    <property type="entry name" value="AAA+_ATPase"/>
</dbReference>
<dbReference type="InterPro" id="IPR011527">
    <property type="entry name" value="ABC1_TM_dom"/>
</dbReference>
<keyword evidence="6 9" id="KW-1133">Transmembrane helix</keyword>
<evidence type="ECO:0000256" key="3">
    <source>
        <dbReference type="ARBA" id="ARBA00022692"/>
    </source>
</evidence>
<dbReference type="PANTHER" id="PTHR43394:SF1">
    <property type="entry name" value="ATP-BINDING CASSETTE SUB-FAMILY B MEMBER 10, MITOCHONDRIAL"/>
    <property type="match status" value="1"/>
</dbReference>
<evidence type="ECO:0000256" key="5">
    <source>
        <dbReference type="ARBA" id="ARBA00022840"/>
    </source>
</evidence>
<keyword evidence="5 12" id="KW-0067">ATP-binding</keyword>
<feature type="domain" description="ABC transmembrane type-1" evidence="11">
    <location>
        <begin position="39"/>
        <end position="311"/>
    </location>
</feature>
<feature type="transmembrane region" description="Helical" evidence="9">
    <location>
        <begin position="268"/>
        <end position="286"/>
    </location>
</feature>
<dbReference type="InterPro" id="IPR017871">
    <property type="entry name" value="ABC_transporter-like_CS"/>
</dbReference>
<keyword evidence="7 9" id="KW-0472">Membrane</keyword>
<evidence type="ECO:0000256" key="2">
    <source>
        <dbReference type="ARBA" id="ARBA00005417"/>
    </source>
</evidence>
<dbReference type="SMART" id="SM00382">
    <property type="entry name" value="AAA"/>
    <property type="match status" value="1"/>
</dbReference>
<dbReference type="PROSITE" id="PS00211">
    <property type="entry name" value="ABC_TRANSPORTER_1"/>
    <property type="match status" value="1"/>
</dbReference>
<dbReference type="Proteomes" id="UP001326613">
    <property type="component" value="Chromosome"/>
</dbReference>
<dbReference type="InterPro" id="IPR036640">
    <property type="entry name" value="ABC1_TM_sf"/>
</dbReference>
<dbReference type="InterPro" id="IPR039421">
    <property type="entry name" value="Type_1_exporter"/>
</dbReference>
<keyword evidence="3 9" id="KW-0812">Transmembrane</keyword>
<gene>
    <name evidence="12" type="ORF">Trichorick_00182</name>
</gene>
<proteinExistence type="inferred from homology"/>
<evidence type="ECO:0000256" key="6">
    <source>
        <dbReference type="ARBA" id="ARBA00022989"/>
    </source>
</evidence>
<comment type="similarity">
    <text evidence="2">Belongs to the ABC transporter superfamily.</text>
</comment>
<dbReference type="PROSITE" id="PS50893">
    <property type="entry name" value="ABC_TRANSPORTER_2"/>
    <property type="match status" value="1"/>
</dbReference>
<accession>A0ABZ0USX3</accession>
<protein>
    <submittedName>
        <fullName evidence="12">ABC transporter ATP-binding/permease protein</fullName>
    </submittedName>
</protein>
<dbReference type="SUPFAM" id="SSF90123">
    <property type="entry name" value="ABC transporter transmembrane region"/>
    <property type="match status" value="1"/>
</dbReference>
<feature type="transmembrane region" description="Helical" evidence="9">
    <location>
        <begin position="24"/>
        <end position="52"/>
    </location>
</feature>
<dbReference type="EMBL" id="CP112932">
    <property type="protein sequence ID" value="WPY00310.1"/>
    <property type="molecule type" value="Genomic_DNA"/>
</dbReference>
<evidence type="ECO:0000256" key="8">
    <source>
        <dbReference type="ARBA" id="ARBA00024725"/>
    </source>
</evidence>
<keyword evidence="13" id="KW-1185">Reference proteome</keyword>
<name>A0ABZ0USX3_9RICK</name>
<dbReference type="Gene3D" id="1.20.1560.10">
    <property type="entry name" value="ABC transporter type 1, transmembrane domain"/>
    <property type="match status" value="1"/>
</dbReference>
<dbReference type="InterPro" id="IPR003439">
    <property type="entry name" value="ABC_transporter-like_ATP-bd"/>
</dbReference>
<evidence type="ECO:0000259" key="10">
    <source>
        <dbReference type="PROSITE" id="PS50893"/>
    </source>
</evidence>
<dbReference type="Gene3D" id="3.40.50.300">
    <property type="entry name" value="P-loop containing nucleotide triphosphate hydrolases"/>
    <property type="match status" value="1"/>
</dbReference>
<feature type="domain" description="ABC transporter" evidence="10">
    <location>
        <begin position="358"/>
        <end position="591"/>
    </location>
</feature>
<dbReference type="SUPFAM" id="SSF52540">
    <property type="entry name" value="P-loop containing nucleoside triphosphate hydrolases"/>
    <property type="match status" value="1"/>
</dbReference>
<feature type="transmembrane region" description="Helical" evidence="9">
    <location>
        <begin position="161"/>
        <end position="179"/>
    </location>
</feature>
<reference evidence="12 13" key="1">
    <citation type="submission" date="2022-10" db="EMBL/GenBank/DDBJ databases">
        <title>Host association and intracellularity evolved multiple times independently in the Rickettsiales.</title>
        <authorList>
            <person name="Castelli M."/>
            <person name="Nardi T."/>
            <person name="Gammuto L."/>
            <person name="Bellinzona G."/>
            <person name="Sabaneyeva E."/>
            <person name="Potekhin A."/>
            <person name="Serra V."/>
            <person name="Petroni G."/>
            <person name="Sassera D."/>
        </authorList>
    </citation>
    <scope>NUCLEOTIDE SEQUENCE [LARGE SCALE GENOMIC DNA]</scope>
    <source>
        <strain evidence="12 13">Kr 154-4</strain>
    </source>
</reference>
<evidence type="ECO:0000256" key="4">
    <source>
        <dbReference type="ARBA" id="ARBA00022741"/>
    </source>
</evidence>